<reference evidence="3" key="1">
    <citation type="journal article" date="2019" name="Int. J. Syst. Evol. Microbiol.">
        <title>The Global Catalogue of Microorganisms (GCM) 10K type strain sequencing project: providing services to taxonomists for standard genome sequencing and annotation.</title>
        <authorList>
            <consortium name="The Broad Institute Genomics Platform"/>
            <consortium name="The Broad Institute Genome Sequencing Center for Infectious Disease"/>
            <person name="Wu L."/>
            <person name="Ma J."/>
        </authorList>
    </citation>
    <scope>NUCLEOTIDE SEQUENCE [LARGE SCALE GENOMIC DNA]</scope>
    <source>
        <strain evidence="3">JCM 17085</strain>
    </source>
</reference>
<organism evidence="2 3">
    <name type="scientific">Mucilaginibacter panaciglaebae</name>
    <dbReference type="NCBI Taxonomy" id="502331"/>
    <lineage>
        <taxon>Bacteria</taxon>
        <taxon>Pseudomonadati</taxon>
        <taxon>Bacteroidota</taxon>
        <taxon>Sphingobacteriia</taxon>
        <taxon>Sphingobacteriales</taxon>
        <taxon>Sphingobacteriaceae</taxon>
        <taxon>Mucilaginibacter</taxon>
    </lineage>
</organism>
<dbReference type="Proteomes" id="UP001500841">
    <property type="component" value="Unassembled WGS sequence"/>
</dbReference>
<evidence type="ECO:0000313" key="3">
    <source>
        <dbReference type="Proteomes" id="UP001500841"/>
    </source>
</evidence>
<comment type="caution">
    <text evidence="2">The sequence shown here is derived from an EMBL/GenBank/DDBJ whole genome shotgun (WGS) entry which is preliminary data.</text>
</comment>
<gene>
    <name evidence="2" type="ORF">GCM10022392_14250</name>
</gene>
<keyword evidence="1" id="KW-0175">Coiled coil</keyword>
<evidence type="ECO:0000256" key="1">
    <source>
        <dbReference type="SAM" id="Coils"/>
    </source>
</evidence>
<accession>A0ABP7WNR9</accession>
<name>A0ABP7WNR9_9SPHI</name>
<dbReference type="EMBL" id="BAABCV010000004">
    <property type="protein sequence ID" value="GAA4093010.1"/>
    <property type="molecule type" value="Genomic_DNA"/>
</dbReference>
<sequence length="312" mass="33396">MSLDSYNTGTNKNVLSITQGGFLGIGYTTDPTSGNLFAVNGKSYFGNNISIVQSGNITPGVGSTYGLRVYNGSSEQATVGYDASYVYLQSWSSKPLQINNLGNNTIINSSSGNVGIGTPTPAMKLHIAGSGISTDTQWIELIDPQANSGTSSSLLLGQSNGVSAIQVGASNNLTIQPTGGNVLIGQTTQANPAYKLDVNGSARVNEVVVNSTGADFVFEKKYKLTTLSEVKTYIDENHHLPQIPSAKEMEKNGLSVGEMNTKLLQKVEELTLYLIEKDKQLSNQQQNIKAQQKQINELKEQLKNIAKSLPKN</sequence>
<keyword evidence="3" id="KW-1185">Reference proteome</keyword>
<protein>
    <recommendedName>
        <fullName evidence="4">BZIP transcription factor</fullName>
    </recommendedName>
</protein>
<evidence type="ECO:0000313" key="2">
    <source>
        <dbReference type="EMBL" id="GAA4093010.1"/>
    </source>
</evidence>
<evidence type="ECO:0008006" key="4">
    <source>
        <dbReference type="Google" id="ProtNLM"/>
    </source>
</evidence>
<proteinExistence type="predicted"/>
<feature type="coiled-coil region" evidence="1">
    <location>
        <begin position="274"/>
        <end position="308"/>
    </location>
</feature>